<keyword evidence="2" id="KW-1133">Transmembrane helix</keyword>
<feature type="transmembrane region" description="Helical" evidence="2">
    <location>
        <begin position="65"/>
        <end position="84"/>
    </location>
</feature>
<reference evidence="3" key="1">
    <citation type="submission" date="2024-07" db="EMBL/GenBank/DDBJ databases">
        <authorList>
            <person name="Yu S.T."/>
        </authorList>
    </citation>
    <scope>NUCLEOTIDE SEQUENCE</scope>
    <source>
        <strain evidence="3">R35</strain>
    </source>
</reference>
<proteinExistence type="predicted"/>
<dbReference type="AlphaFoldDB" id="A0AB39SEH4"/>
<sequence>MNADNLPRAGSARSETEELLASAEWDLSPSRHLRYKEALMQQIDRDHTPSAQTSRAPRRRRLPRPVLVLPAVSMALAGALVITFSGGGHSSAPAAGSTTAPAKANSASVTLDRIAAAAMETDETPVKEGQFVYVESVARENTGTFDGPVRLGGLHTREVWTSQSSDPVVRTGWMRDTGKDAVMPGEEIPIESTDPVSPGIDHPTYKWLASLPTDPDALLKLLYSRTRVEKGDSKDQAVFGTIGDLLRSTIMPPETASALYKAVERIPGVTQIPDAVDAAGRHGIGITREDAGSATRDVWIFDKHSFAYLGSRSYMTKDKARGITTDTLYGIDAVMKRAVVDRHGEEPAKTDG</sequence>
<accession>A0AB39SEH4</accession>
<dbReference type="InterPro" id="IPR047789">
    <property type="entry name" value="CU044_5270-like"/>
</dbReference>
<feature type="region of interest" description="Disordered" evidence="1">
    <location>
        <begin position="41"/>
        <end position="62"/>
    </location>
</feature>
<gene>
    <name evidence="3" type="ORF">AB5J50_26525</name>
</gene>
<protein>
    <submittedName>
        <fullName evidence="3">CU044_5270 family protein</fullName>
    </submittedName>
</protein>
<feature type="region of interest" description="Disordered" evidence="1">
    <location>
        <begin position="1"/>
        <end position="23"/>
    </location>
</feature>
<keyword evidence="2" id="KW-0472">Membrane</keyword>
<dbReference type="RefSeq" id="WP_369260783.1">
    <property type="nucleotide sequence ID" value="NZ_CP163440.1"/>
</dbReference>
<dbReference type="EMBL" id="CP163440">
    <property type="protein sequence ID" value="XDQ64085.1"/>
    <property type="molecule type" value="Genomic_DNA"/>
</dbReference>
<evidence type="ECO:0000313" key="3">
    <source>
        <dbReference type="EMBL" id="XDQ64085.1"/>
    </source>
</evidence>
<evidence type="ECO:0000256" key="1">
    <source>
        <dbReference type="SAM" id="MobiDB-lite"/>
    </source>
</evidence>
<evidence type="ECO:0000256" key="2">
    <source>
        <dbReference type="SAM" id="Phobius"/>
    </source>
</evidence>
<organism evidence="3">
    <name type="scientific">Streptomyces sp. R35</name>
    <dbReference type="NCBI Taxonomy" id="3238630"/>
    <lineage>
        <taxon>Bacteria</taxon>
        <taxon>Bacillati</taxon>
        <taxon>Actinomycetota</taxon>
        <taxon>Actinomycetes</taxon>
        <taxon>Kitasatosporales</taxon>
        <taxon>Streptomycetaceae</taxon>
        <taxon>Streptomyces</taxon>
    </lineage>
</organism>
<name>A0AB39SEH4_9ACTN</name>
<keyword evidence="2" id="KW-0812">Transmembrane</keyword>
<dbReference type="NCBIfam" id="NF038083">
    <property type="entry name" value="CU044_5270_fam"/>
    <property type="match status" value="1"/>
</dbReference>